<reference evidence="2 3" key="1">
    <citation type="submission" date="2019-08" db="EMBL/GenBank/DDBJ databases">
        <authorList>
            <person name="Alioto T."/>
            <person name="Alioto T."/>
            <person name="Gomez Garrido J."/>
        </authorList>
    </citation>
    <scope>NUCLEOTIDE SEQUENCE [LARGE SCALE GENOMIC DNA]</scope>
</reference>
<keyword evidence="3" id="KW-1185">Reference proteome</keyword>
<dbReference type="OrthoDB" id="6598827at2759"/>
<feature type="compositionally biased region" description="Polar residues" evidence="1">
    <location>
        <begin position="136"/>
        <end position="146"/>
    </location>
</feature>
<protein>
    <submittedName>
        <fullName evidence="2">Uncharacterized protein</fullName>
    </submittedName>
</protein>
<dbReference type="EMBL" id="CABPRJ010000514">
    <property type="protein sequence ID" value="VVC30394.1"/>
    <property type="molecule type" value="Genomic_DNA"/>
</dbReference>
<proteinExistence type="predicted"/>
<gene>
    <name evidence="2" type="ORF">CINCED_3A001633</name>
</gene>
<evidence type="ECO:0000313" key="2">
    <source>
        <dbReference type="EMBL" id="VVC30394.1"/>
    </source>
</evidence>
<dbReference type="AlphaFoldDB" id="A0A5E4MDP3"/>
<dbReference type="Proteomes" id="UP000325440">
    <property type="component" value="Unassembled WGS sequence"/>
</dbReference>
<sequence length="322" mass="36921">MVHDTIICIKNLVPRETSENIRYQNFADSPVLCNYDRLCIILHGTTGKEVSEYQQQNHFTVHPVHHITRTMTSNDDKIPNKFDSPGLSVAQENEVPAVVEQKDKMTMVMVQNNGVSVVSAQKDKMLVTQKDEMPATQKNVSTTQKNKVPVAQKEKVPTTQKLSNVPIVDPAEKEERGRRENVTVDLAGKKSVRCVDFKSIVKLSRLCYILNSNVMELKLFYENKGYSYSKAKYVTFEPELRSLVNDMPKLLNILNEISVHRDKIRLVVDIYSSYESRYRELRRICSMCAKSSQNTGRAPRNDEKYGLSTVIKEYACEIFNWC</sequence>
<name>A0A5E4MDP3_9HEMI</name>
<evidence type="ECO:0000256" key="1">
    <source>
        <dbReference type="SAM" id="MobiDB-lite"/>
    </source>
</evidence>
<feature type="region of interest" description="Disordered" evidence="1">
    <location>
        <begin position="131"/>
        <end position="156"/>
    </location>
</feature>
<organism evidence="2 3">
    <name type="scientific">Cinara cedri</name>
    <dbReference type="NCBI Taxonomy" id="506608"/>
    <lineage>
        <taxon>Eukaryota</taxon>
        <taxon>Metazoa</taxon>
        <taxon>Ecdysozoa</taxon>
        <taxon>Arthropoda</taxon>
        <taxon>Hexapoda</taxon>
        <taxon>Insecta</taxon>
        <taxon>Pterygota</taxon>
        <taxon>Neoptera</taxon>
        <taxon>Paraneoptera</taxon>
        <taxon>Hemiptera</taxon>
        <taxon>Sternorrhyncha</taxon>
        <taxon>Aphidomorpha</taxon>
        <taxon>Aphidoidea</taxon>
        <taxon>Aphididae</taxon>
        <taxon>Lachninae</taxon>
        <taxon>Cinara</taxon>
    </lineage>
</organism>
<evidence type="ECO:0000313" key="3">
    <source>
        <dbReference type="Proteomes" id="UP000325440"/>
    </source>
</evidence>
<accession>A0A5E4MDP3</accession>